<proteinExistence type="predicted"/>
<keyword evidence="1" id="KW-0863">Zinc-finger</keyword>
<keyword evidence="1" id="KW-0479">Metal-binding</keyword>
<evidence type="ECO:0000313" key="4">
    <source>
        <dbReference type="Proteomes" id="UP001387364"/>
    </source>
</evidence>
<accession>A0ABZ2N649</accession>
<dbReference type="EMBL" id="CP147404">
    <property type="protein sequence ID" value="WXB92924.1"/>
    <property type="molecule type" value="Genomic_DNA"/>
</dbReference>
<dbReference type="InterPro" id="IPR007527">
    <property type="entry name" value="Znf_SWIM"/>
</dbReference>
<reference evidence="3 4" key="1">
    <citation type="submission" date="2024-02" db="EMBL/GenBank/DDBJ databases">
        <title>Seven novel Bacillus-like species.</title>
        <authorList>
            <person name="Liu G."/>
        </authorList>
    </citation>
    <scope>NUCLEOTIDE SEQUENCE [LARGE SCALE GENOMIC DNA]</scope>
    <source>
        <strain evidence="3 4">FJAT-52991</strain>
    </source>
</reference>
<keyword evidence="4" id="KW-1185">Reference proteome</keyword>
<evidence type="ECO:0000259" key="2">
    <source>
        <dbReference type="PROSITE" id="PS50966"/>
    </source>
</evidence>
<name>A0ABZ2N649_9BACI</name>
<sequence>MYENGEILKERLDAFGSELKLELSSALPKDREIVNEGFELLENNHAQVNMATERLISGSVLTDEGLYKVGLDLEFPSFSTCSCTEESWCPHQIAIFFQAYEEIDVADEWLKDWRSSKADLTAIPGVMKASNLLNNRVTAEDGPEAWMTKVHRTVREKLAVDVIKGNPYALESEGRQVLETLLKHKPSKREWQPLYELYVNFGLLTYMMKLLNDSNIAPELWQRSGASFLYYLVEEAADAAASISVHALPFEFDDYIHYLQQETADIISPQWHLFAEQRIDLYRHLWNELFKREAWRKEERLRLEQLSRQPKDVVLSIAYLHQLLLSNQLELFAKEANKLEEDVLEYYMFWLHDVFSLKQYEKARMLLTLLEQKLEHYLQQLGDSFHCRRFVNWLLTYCDQEWLMMKEPLLYRSLLERMLPYSYSDLSMYLLNMDRIQEWVELQSWIGYDLVELDRIGLKEAQKFAPQEVLPLYHHGIDLLVSQRNRDSYKKAVRYLKRLRTLYKKLKRTDRWEQYVTALLEETKRLRAFQEECRKGKLIDV</sequence>
<evidence type="ECO:0000256" key="1">
    <source>
        <dbReference type="PROSITE-ProRule" id="PRU00325"/>
    </source>
</evidence>
<dbReference type="RefSeq" id="WP_338751935.1">
    <property type="nucleotide sequence ID" value="NZ_CP147404.1"/>
</dbReference>
<gene>
    <name evidence="3" type="ORF">WDJ61_17120</name>
</gene>
<dbReference type="PROSITE" id="PS50966">
    <property type="entry name" value="ZF_SWIM"/>
    <property type="match status" value="1"/>
</dbReference>
<feature type="domain" description="SWIM-type" evidence="2">
    <location>
        <begin position="67"/>
        <end position="100"/>
    </location>
</feature>
<keyword evidence="1" id="KW-0862">Zinc</keyword>
<protein>
    <recommendedName>
        <fullName evidence="2">SWIM-type domain-containing protein</fullName>
    </recommendedName>
</protein>
<organism evidence="3 4">
    <name type="scientific">Bacillus kandeliae</name>
    <dbReference type="NCBI Taxonomy" id="3129297"/>
    <lineage>
        <taxon>Bacteria</taxon>
        <taxon>Bacillati</taxon>
        <taxon>Bacillota</taxon>
        <taxon>Bacilli</taxon>
        <taxon>Bacillales</taxon>
        <taxon>Bacillaceae</taxon>
        <taxon>Bacillus</taxon>
    </lineage>
</organism>
<dbReference type="Proteomes" id="UP001387364">
    <property type="component" value="Chromosome"/>
</dbReference>
<evidence type="ECO:0000313" key="3">
    <source>
        <dbReference type="EMBL" id="WXB92924.1"/>
    </source>
</evidence>